<evidence type="ECO:0000313" key="1">
    <source>
        <dbReference type="EMBL" id="ACM39308.1"/>
    </source>
</evidence>
<dbReference type="KEGG" id="avi:Avi_9570"/>
<proteinExistence type="predicted"/>
<evidence type="ECO:0000313" key="2">
    <source>
        <dbReference type="Proteomes" id="UP000001596"/>
    </source>
</evidence>
<gene>
    <name evidence="1" type="ordered locus">Avi_9570</name>
</gene>
<organism evidence="1 2">
    <name type="scientific">Allorhizobium ampelinum (strain ATCC BAA-846 / DSM 112012 / S4)</name>
    <name type="common">Agrobacterium vitis (strain S4)</name>
    <dbReference type="NCBI Taxonomy" id="311402"/>
    <lineage>
        <taxon>Bacteria</taxon>
        <taxon>Pseudomonadati</taxon>
        <taxon>Pseudomonadota</taxon>
        <taxon>Alphaproteobacteria</taxon>
        <taxon>Hyphomicrobiales</taxon>
        <taxon>Rhizobiaceae</taxon>
        <taxon>Rhizobium/Agrobacterium group</taxon>
        <taxon>Allorhizobium</taxon>
        <taxon>Allorhizobium ampelinum</taxon>
    </lineage>
</organism>
<dbReference type="EMBL" id="CP000635">
    <property type="protein sequence ID" value="ACM39308.1"/>
    <property type="molecule type" value="Genomic_DNA"/>
</dbReference>
<keyword evidence="2" id="KW-1185">Reference proteome</keyword>
<keyword evidence="1" id="KW-0614">Plasmid</keyword>
<evidence type="ECO:0008006" key="3">
    <source>
        <dbReference type="Google" id="ProtNLM"/>
    </source>
</evidence>
<geneLocation type="plasmid" evidence="1 2">
    <name>pAtS4b</name>
</geneLocation>
<reference evidence="1 2" key="1">
    <citation type="journal article" date="2009" name="J. Bacteriol.">
        <title>Genome sequences of three Agrobacterium biovars help elucidate the evolution of multichromosome genomes in bacteria.</title>
        <authorList>
            <person name="Slater S.C."/>
            <person name="Goldman B.S."/>
            <person name="Goodner B."/>
            <person name="Setubal J.C."/>
            <person name="Farrand S.K."/>
            <person name="Nester E.W."/>
            <person name="Burr T.J."/>
            <person name="Banta L."/>
            <person name="Dickerman A.W."/>
            <person name="Paulsen I."/>
            <person name="Otten L."/>
            <person name="Suen G."/>
            <person name="Welch R."/>
            <person name="Almeida N.F."/>
            <person name="Arnold F."/>
            <person name="Burton O.T."/>
            <person name="Du Z."/>
            <person name="Ewing A."/>
            <person name="Godsy E."/>
            <person name="Heisel S."/>
            <person name="Houmiel K.L."/>
            <person name="Jhaveri J."/>
            <person name="Lu J."/>
            <person name="Miller N.M."/>
            <person name="Norton S."/>
            <person name="Chen Q."/>
            <person name="Phoolcharoen W."/>
            <person name="Ohlin V."/>
            <person name="Ondrusek D."/>
            <person name="Pride N."/>
            <person name="Stricklin S.L."/>
            <person name="Sun J."/>
            <person name="Wheeler C."/>
            <person name="Wilson L."/>
            <person name="Zhu H."/>
            <person name="Wood D.W."/>
        </authorList>
    </citation>
    <scope>NUCLEOTIDE SEQUENCE [LARGE SCALE GENOMIC DNA]</scope>
    <source>
        <strain evidence="2">S4 / ATCC BAA-846</strain>
        <plasmid evidence="1 2">pAtS4b</plasmid>
    </source>
</reference>
<dbReference type="HOGENOM" id="CLU_1559700_0_0_5"/>
<dbReference type="Pfam" id="PF12686">
    <property type="entry name" value="DUF3800"/>
    <property type="match status" value="1"/>
</dbReference>
<dbReference type="InterPro" id="IPR024524">
    <property type="entry name" value="DUF3800"/>
</dbReference>
<accession>B9K360</accession>
<protein>
    <recommendedName>
        <fullName evidence="3">DUF3800 domain-containing protein</fullName>
    </recommendedName>
</protein>
<name>B9K360_ALLAM</name>
<dbReference type="AlphaFoldDB" id="B9K360"/>
<dbReference type="Proteomes" id="UP000001596">
    <property type="component" value="Plasmid pAtS4b"/>
</dbReference>
<sequence length="171" mass="19404">MHRSRCQCHPTSLLSMERPAPLASTRTRCWLHDGFLNTLFRKKNPERGFVILDKSNYEEKIQTLSHVFKHIGHANGQLRNFAEVPLFLDSKASRLIQMADLIAYWIFRHYQSGDSRGFNLIKPHFARYGVPGAFSSGLWQLVSAETETRLAAIGAHQHPFPAPTPKPAAPE</sequence>